<dbReference type="OrthoDB" id="406096at2759"/>
<protein>
    <submittedName>
        <fullName evidence="1">Uncharacterized protein</fullName>
    </submittedName>
</protein>
<dbReference type="PANTHER" id="PTHR47629:SF13">
    <property type="entry name" value="CW DOMAIN-CONTAINING PROTEIN-RELATED"/>
    <property type="match status" value="1"/>
</dbReference>
<dbReference type="Gene3D" id="3.10.100.10">
    <property type="entry name" value="Mannose-Binding Protein A, subunit A"/>
    <property type="match status" value="1"/>
</dbReference>
<dbReference type="AlphaFoldDB" id="E3M1L7"/>
<dbReference type="Proteomes" id="UP000008281">
    <property type="component" value="Unassembled WGS sequence"/>
</dbReference>
<dbReference type="Pfam" id="PF08277">
    <property type="entry name" value="PAN_3"/>
    <property type="match status" value="1"/>
</dbReference>
<dbReference type="eggNOG" id="KOG4297">
    <property type="taxonomic scope" value="Eukaryota"/>
</dbReference>
<gene>
    <name evidence="1" type="ORF">CRE_06573</name>
</gene>
<evidence type="ECO:0000313" key="1">
    <source>
        <dbReference type="EMBL" id="EFO88639.1"/>
    </source>
</evidence>
<reference evidence="1" key="1">
    <citation type="submission" date="2007-07" db="EMBL/GenBank/DDBJ databases">
        <title>PCAP assembly of the Caenorhabditis remanei genome.</title>
        <authorList>
            <consortium name="The Caenorhabditis remanei Sequencing Consortium"/>
            <person name="Wilson R.K."/>
        </authorList>
    </citation>
    <scope>NUCLEOTIDE SEQUENCE [LARGE SCALE GENOMIC DNA]</scope>
    <source>
        <strain evidence="1">PB4641</strain>
    </source>
</reference>
<dbReference type="PANTHER" id="PTHR47629">
    <property type="entry name" value="C-TYPE LECTIN-RELATED"/>
    <property type="match status" value="1"/>
</dbReference>
<dbReference type="OMA" id="QANKFTH"/>
<dbReference type="STRING" id="31234.E3M1L7"/>
<dbReference type="EMBL" id="DS268421">
    <property type="protein sequence ID" value="EFO88639.1"/>
    <property type="molecule type" value="Genomic_DNA"/>
</dbReference>
<keyword evidence="2" id="KW-1185">Reference proteome</keyword>
<dbReference type="PROSITE" id="PS50041">
    <property type="entry name" value="C_TYPE_LECTIN_2"/>
    <property type="match status" value="1"/>
</dbReference>
<dbReference type="SUPFAM" id="SSF56436">
    <property type="entry name" value="C-type lectin-like"/>
    <property type="match status" value="1"/>
</dbReference>
<proteinExistence type="predicted"/>
<name>E3M1L7_CAERE</name>
<accession>E3M1L7</accession>
<dbReference type="InterPro" id="IPR016186">
    <property type="entry name" value="C-type_lectin-like/link_sf"/>
</dbReference>
<dbReference type="SMART" id="SM00034">
    <property type="entry name" value="CLECT"/>
    <property type="match status" value="1"/>
</dbReference>
<dbReference type="InterPro" id="IPR001304">
    <property type="entry name" value="C-type_lectin-like"/>
</dbReference>
<dbReference type="HOGENOM" id="CLU_045736_2_1_1"/>
<dbReference type="FunCoup" id="E3M1L7">
    <property type="interactions" value="5"/>
</dbReference>
<sequence>MVIFQGEVNSNEKCINMGTSNGTLCIALCIRNESCLLALMTNEDCFHCNYGKVSSVTRSGDSSKYIALKMDYRFPSLLKETDWWLLDIPQYFTRDGSCPSGTFHLKTCKDGWEMFRRDSIWYCLKVVYNQNPMNQSAAKLKCSNEQYGAKLSGLENMNETRFVAENVEREMISTDSASKRWDIWIDGERRPLCTSSSNVNKISDCKGINGFEFSDNTLKKHGGYDWSEGEPNGRGDIQNCVVMMITTEVNTKNGKKNGKLDDIQCDALKRGVLCGMEAQ</sequence>
<dbReference type="InterPro" id="IPR016187">
    <property type="entry name" value="CTDL_fold"/>
</dbReference>
<dbReference type="InterPro" id="IPR006583">
    <property type="entry name" value="PAN-3_domain"/>
</dbReference>
<organism evidence="2">
    <name type="scientific">Caenorhabditis remanei</name>
    <name type="common">Caenorhabditis vulgaris</name>
    <dbReference type="NCBI Taxonomy" id="31234"/>
    <lineage>
        <taxon>Eukaryota</taxon>
        <taxon>Metazoa</taxon>
        <taxon>Ecdysozoa</taxon>
        <taxon>Nematoda</taxon>
        <taxon>Chromadorea</taxon>
        <taxon>Rhabditida</taxon>
        <taxon>Rhabditina</taxon>
        <taxon>Rhabditomorpha</taxon>
        <taxon>Rhabditoidea</taxon>
        <taxon>Rhabditidae</taxon>
        <taxon>Peloderinae</taxon>
        <taxon>Caenorhabditis</taxon>
    </lineage>
</organism>
<evidence type="ECO:0000313" key="2">
    <source>
        <dbReference type="Proteomes" id="UP000008281"/>
    </source>
</evidence>